<reference evidence="2" key="2">
    <citation type="submission" date="2023-06" db="EMBL/GenBank/DDBJ databases">
        <authorList>
            <consortium name="Lawrence Berkeley National Laboratory"/>
            <person name="Mondo S.J."/>
            <person name="Hensen N."/>
            <person name="Bonometti L."/>
            <person name="Westerberg I."/>
            <person name="Brannstrom I.O."/>
            <person name="Guillou S."/>
            <person name="Cros-Aarteil S."/>
            <person name="Calhoun S."/>
            <person name="Haridas S."/>
            <person name="Kuo A."/>
            <person name="Pangilinan J."/>
            <person name="Riley R."/>
            <person name="Labutti K."/>
            <person name="Andreopoulos B."/>
            <person name="Lipzen A."/>
            <person name="Chen C."/>
            <person name="Yanf M."/>
            <person name="Daum C."/>
            <person name="Ng V."/>
            <person name="Clum A."/>
            <person name="Steindorff A."/>
            <person name="Ohm R."/>
            <person name="Martin F."/>
            <person name="Silar P."/>
            <person name="Natvig D."/>
            <person name="Lalanne C."/>
            <person name="Gautier V."/>
            <person name="Ament-Velasquez S.L."/>
            <person name="Kruys A."/>
            <person name="Hutchinson M.I."/>
            <person name="Powell A.J."/>
            <person name="Barry K."/>
            <person name="Miller A.N."/>
            <person name="Grigoriev I.V."/>
            <person name="Debuchy R."/>
            <person name="Gladieux P."/>
            <person name="Thoren M.H."/>
            <person name="Johannesson H."/>
        </authorList>
    </citation>
    <scope>NUCLEOTIDE SEQUENCE</scope>
    <source>
        <strain evidence="2">CBS 626.80</strain>
    </source>
</reference>
<organism evidence="2 3">
    <name type="scientific">Pseudoneurospora amorphoporcata</name>
    <dbReference type="NCBI Taxonomy" id="241081"/>
    <lineage>
        <taxon>Eukaryota</taxon>
        <taxon>Fungi</taxon>
        <taxon>Dikarya</taxon>
        <taxon>Ascomycota</taxon>
        <taxon>Pezizomycotina</taxon>
        <taxon>Sordariomycetes</taxon>
        <taxon>Sordariomycetidae</taxon>
        <taxon>Sordariales</taxon>
        <taxon>Sordariaceae</taxon>
        <taxon>Pseudoneurospora</taxon>
    </lineage>
</organism>
<accession>A0AAN6SDQ0</accession>
<dbReference type="AlphaFoldDB" id="A0AAN6SDQ0"/>
<feature type="region of interest" description="Disordered" evidence="1">
    <location>
        <begin position="120"/>
        <end position="149"/>
    </location>
</feature>
<evidence type="ECO:0000313" key="3">
    <source>
        <dbReference type="Proteomes" id="UP001303222"/>
    </source>
</evidence>
<evidence type="ECO:0000256" key="1">
    <source>
        <dbReference type="SAM" id="MobiDB-lite"/>
    </source>
</evidence>
<gene>
    <name evidence="2" type="ORF">QBC32DRAFT_364269</name>
</gene>
<proteinExistence type="predicted"/>
<reference evidence="2" key="1">
    <citation type="journal article" date="2023" name="Mol. Phylogenet. Evol.">
        <title>Genome-scale phylogeny and comparative genomics of the fungal order Sordariales.</title>
        <authorList>
            <person name="Hensen N."/>
            <person name="Bonometti L."/>
            <person name="Westerberg I."/>
            <person name="Brannstrom I.O."/>
            <person name="Guillou S."/>
            <person name="Cros-Aarteil S."/>
            <person name="Calhoun S."/>
            <person name="Haridas S."/>
            <person name="Kuo A."/>
            <person name="Mondo S."/>
            <person name="Pangilinan J."/>
            <person name="Riley R."/>
            <person name="LaButti K."/>
            <person name="Andreopoulos B."/>
            <person name="Lipzen A."/>
            <person name="Chen C."/>
            <person name="Yan M."/>
            <person name="Daum C."/>
            <person name="Ng V."/>
            <person name="Clum A."/>
            <person name="Steindorff A."/>
            <person name="Ohm R.A."/>
            <person name="Martin F."/>
            <person name="Silar P."/>
            <person name="Natvig D.O."/>
            <person name="Lalanne C."/>
            <person name="Gautier V."/>
            <person name="Ament-Velasquez S.L."/>
            <person name="Kruys A."/>
            <person name="Hutchinson M.I."/>
            <person name="Powell A.J."/>
            <person name="Barry K."/>
            <person name="Miller A.N."/>
            <person name="Grigoriev I.V."/>
            <person name="Debuchy R."/>
            <person name="Gladieux P."/>
            <person name="Hiltunen Thoren M."/>
            <person name="Johannesson H."/>
        </authorList>
    </citation>
    <scope>NUCLEOTIDE SEQUENCE</scope>
    <source>
        <strain evidence="2">CBS 626.80</strain>
    </source>
</reference>
<dbReference type="Proteomes" id="UP001303222">
    <property type="component" value="Unassembled WGS sequence"/>
</dbReference>
<name>A0AAN6SDQ0_9PEZI</name>
<feature type="compositionally biased region" description="Basic and acidic residues" evidence="1">
    <location>
        <begin position="140"/>
        <end position="149"/>
    </location>
</feature>
<keyword evidence="3" id="KW-1185">Reference proteome</keyword>
<sequence length="200" mass="22134">MTGMPWLNRDAIIAIPAPRYSPELDADGKPIYSFSSGVAAAQNEKHPDLLAALRARKAARATAAAATTISAASPKKKKTVGPNSSNPRPVFFPGCMPGSVPGRVLWRRCLDHFAARRAELKTGKKGRGGSGSGRGRPPKHIREQNREKDEVLAEKQCTFVAKNCSEVNKFGEIKNKEEEEEERKMREMEEASVARFQRFW</sequence>
<comment type="caution">
    <text evidence="2">The sequence shown here is derived from an EMBL/GenBank/DDBJ whole genome shotgun (WGS) entry which is preliminary data.</text>
</comment>
<dbReference type="EMBL" id="MU859216">
    <property type="protein sequence ID" value="KAK3949398.1"/>
    <property type="molecule type" value="Genomic_DNA"/>
</dbReference>
<protein>
    <submittedName>
        <fullName evidence="2">Uncharacterized protein</fullName>
    </submittedName>
</protein>
<feature type="region of interest" description="Disordered" evidence="1">
    <location>
        <begin position="66"/>
        <end position="85"/>
    </location>
</feature>
<evidence type="ECO:0000313" key="2">
    <source>
        <dbReference type="EMBL" id="KAK3949398.1"/>
    </source>
</evidence>